<feature type="domain" description="HTH marR-type" evidence="4">
    <location>
        <begin position="40"/>
        <end position="87"/>
    </location>
</feature>
<evidence type="ECO:0000256" key="2">
    <source>
        <dbReference type="ARBA" id="ARBA00023125"/>
    </source>
</evidence>
<evidence type="ECO:0000256" key="1">
    <source>
        <dbReference type="ARBA" id="ARBA00023015"/>
    </source>
</evidence>
<keyword evidence="1" id="KW-0805">Transcription regulation</keyword>
<proteinExistence type="predicted"/>
<sequence length="157" mass="17535">MDRKGEAVAEDPLAHYVERFALLLSDAGMPRMPSRVFTRLLVTDSGKATATELAQALQVSPAAISGAVRYLEHVGMIKRGRDPGQRRDHYAVPDDAWFEAIMNRDKVLAAWAAAMADGAELLGADSPAGKRMATSQRFFDFLRREMDELTERWRAQR</sequence>
<dbReference type="PANTHER" id="PTHR38465:SF2">
    <property type="entry name" value="HTH-TYPE TRANSCRIPTIONAL REGULATOR MMPR5"/>
    <property type="match status" value="1"/>
</dbReference>
<dbReference type="STRING" id="155974.SAMN04487818_11680"/>
<dbReference type="EMBL" id="FOGI01000016">
    <property type="protein sequence ID" value="SES46654.1"/>
    <property type="molecule type" value="Genomic_DNA"/>
</dbReference>
<dbReference type="Gene3D" id="1.10.10.10">
    <property type="entry name" value="Winged helix-like DNA-binding domain superfamily/Winged helix DNA-binding domain"/>
    <property type="match status" value="1"/>
</dbReference>
<dbReference type="Proteomes" id="UP000199051">
    <property type="component" value="Unassembled WGS sequence"/>
</dbReference>
<dbReference type="GO" id="GO:0003700">
    <property type="term" value="F:DNA-binding transcription factor activity"/>
    <property type="evidence" value="ECO:0007669"/>
    <property type="project" value="InterPro"/>
</dbReference>
<evidence type="ECO:0000313" key="6">
    <source>
        <dbReference type="Proteomes" id="UP000199051"/>
    </source>
</evidence>
<keyword evidence="6" id="KW-1185">Reference proteome</keyword>
<evidence type="ECO:0000313" key="5">
    <source>
        <dbReference type="EMBL" id="SES46654.1"/>
    </source>
</evidence>
<dbReference type="InterPro" id="IPR036390">
    <property type="entry name" value="WH_DNA-bd_sf"/>
</dbReference>
<organism evidence="5 6">
    <name type="scientific">Actinokineospora terrae</name>
    <dbReference type="NCBI Taxonomy" id="155974"/>
    <lineage>
        <taxon>Bacteria</taxon>
        <taxon>Bacillati</taxon>
        <taxon>Actinomycetota</taxon>
        <taxon>Actinomycetes</taxon>
        <taxon>Pseudonocardiales</taxon>
        <taxon>Pseudonocardiaceae</taxon>
        <taxon>Actinokineospora</taxon>
    </lineage>
</organism>
<keyword evidence="2" id="KW-0238">DNA-binding</keyword>
<evidence type="ECO:0000256" key="3">
    <source>
        <dbReference type="ARBA" id="ARBA00023163"/>
    </source>
</evidence>
<accession>A0A1H9XKL2</accession>
<protein>
    <submittedName>
        <fullName evidence="5">MarR family protein</fullName>
    </submittedName>
</protein>
<dbReference type="Pfam" id="PF12802">
    <property type="entry name" value="MarR_2"/>
    <property type="match status" value="1"/>
</dbReference>
<reference evidence="6" key="1">
    <citation type="submission" date="2016-10" db="EMBL/GenBank/DDBJ databases">
        <authorList>
            <person name="Varghese N."/>
            <person name="Submissions S."/>
        </authorList>
    </citation>
    <scope>NUCLEOTIDE SEQUENCE [LARGE SCALE GENOMIC DNA]</scope>
    <source>
        <strain evidence="6">DSM 44260</strain>
    </source>
</reference>
<dbReference type="GO" id="GO:0003677">
    <property type="term" value="F:DNA binding"/>
    <property type="evidence" value="ECO:0007669"/>
    <property type="project" value="UniProtKB-KW"/>
</dbReference>
<dbReference type="AlphaFoldDB" id="A0A1H9XKL2"/>
<dbReference type="InterPro" id="IPR000835">
    <property type="entry name" value="HTH_MarR-typ"/>
</dbReference>
<dbReference type="SUPFAM" id="SSF46785">
    <property type="entry name" value="Winged helix' DNA-binding domain"/>
    <property type="match status" value="1"/>
</dbReference>
<gene>
    <name evidence="5" type="ORF">SAMN04487818_11680</name>
</gene>
<dbReference type="InterPro" id="IPR052362">
    <property type="entry name" value="HTH-GbsR_regulator"/>
</dbReference>
<name>A0A1H9XKL2_9PSEU</name>
<dbReference type="RefSeq" id="WP_245782740.1">
    <property type="nucleotide sequence ID" value="NZ_FOGI01000016.1"/>
</dbReference>
<evidence type="ECO:0000259" key="4">
    <source>
        <dbReference type="Pfam" id="PF12802"/>
    </source>
</evidence>
<keyword evidence="3" id="KW-0804">Transcription</keyword>
<dbReference type="InterPro" id="IPR036388">
    <property type="entry name" value="WH-like_DNA-bd_sf"/>
</dbReference>
<dbReference type="PANTHER" id="PTHR38465">
    <property type="entry name" value="HTH-TYPE TRANSCRIPTIONAL REGULATOR MJ1563-RELATED"/>
    <property type="match status" value="1"/>
</dbReference>